<dbReference type="EMBL" id="MN175499">
    <property type="protein sequence ID" value="QID05854.1"/>
    <property type="molecule type" value="Genomic_DNA"/>
</dbReference>
<proteinExistence type="predicted"/>
<keyword evidence="1" id="KW-1133">Transmembrane helix</keyword>
<feature type="transmembrane region" description="Helical" evidence="1">
    <location>
        <begin position="52"/>
        <end position="75"/>
    </location>
</feature>
<evidence type="ECO:0000313" key="2">
    <source>
        <dbReference type="EMBL" id="QID05854.1"/>
    </source>
</evidence>
<accession>A0A6G6AAJ1</accession>
<evidence type="ECO:0000256" key="1">
    <source>
        <dbReference type="SAM" id="Phobius"/>
    </source>
</evidence>
<feature type="transmembrane region" description="Helical" evidence="1">
    <location>
        <begin position="6"/>
        <end position="31"/>
    </location>
</feature>
<keyword evidence="1" id="KW-0812">Transmembrane</keyword>
<organism evidence="2">
    <name type="scientific">Borely moumouvirus</name>
    <dbReference type="NCBI Taxonomy" id="2712067"/>
    <lineage>
        <taxon>Viruses</taxon>
        <taxon>Varidnaviria</taxon>
        <taxon>Bamfordvirae</taxon>
        <taxon>Nucleocytoviricota</taxon>
        <taxon>Megaviricetes</taxon>
        <taxon>Imitervirales</taxon>
        <taxon>Mimiviridae</taxon>
        <taxon>Megamimivirinae</taxon>
        <taxon>Moumouvirus</taxon>
    </lineage>
</organism>
<reference evidence="2" key="1">
    <citation type="submission" date="2019-07" db="EMBL/GenBank/DDBJ databases">
        <title>The discovery of a new lineage B mimivirus raises questions about particles surface fibrils.</title>
        <authorList>
            <person name="Silva L.K.S."/>
            <person name="Rodrigues R.A.L."/>
            <person name="Andrade A.C.S.P."/>
            <person name="Hikida H."/>
            <person name="Andreani J."/>
            <person name="Levasseur A."/>
            <person name="La Scola B."/>
            <person name="Abrahao J.S."/>
        </authorList>
    </citation>
    <scope>NUCLEOTIDE SEQUENCE</scope>
    <source>
        <strain evidence="2">B60</strain>
    </source>
</reference>
<sequence>MPSIILIYTILLGFIFGLFSFLIHIFAHDIILCGLLKYCFFQPTHFSDIIKFSITGSFISLIILFFSVILIYFVYGKNTLEAIISKKDWTH</sequence>
<keyword evidence="1" id="KW-0472">Membrane</keyword>
<name>A0A6G6AAJ1_9VIRU</name>
<protein>
    <submittedName>
        <fullName evidence="2">Uncharacterized protein</fullName>
    </submittedName>
</protein>